<dbReference type="AlphaFoldDB" id="A0A921R622"/>
<protein>
    <submittedName>
        <fullName evidence="2">Uncharacterized protein</fullName>
    </submittedName>
</protein>
<evidence type="ECO:0000313" key="3">
    <source>
        <dbReference type="Proteomes" id="UP000807115"/>
    </source>
</evidence>
<name>A0A921R622_SORBI</name>
<reference evidence="2" key="1">
    <citation type="journal article" date="2019" name="BMC Genomics">
        <title>A new reference genome for Sorghum bicolor reveals high levels of sequence similarity between sweet and grain genotypes: implications for the genetics of sugar metabolism.</title>
        <authorList>
            <person name="Cooper E.A."/>
            <person name="Brenton Z.W."/>
            <person name="Flinn B.S."/>
            <person name="Jenkins J."/>
            <person name="Shu S."/>
            <person name="Flowers D."/>
            <person name="Luo F."/>
            <person name="Wang Y."/>
            <person name="Xia P."/>
            <person name="Barry K."/>
            <person name="Daum C."/>
            <person name="Lipzen A."/>
            <person name="Yoshinaga Y."/>
            <person name="Schmutz J."/>
            <person name="Saski C."/>
            <person name="Vermerris W."/>
            <person name="Kresovich S."/>
        </authorList>
    </citation>
    <scope>NUCLEOTIDE SEQUENCE</scope>
</reference>
<sequence length="96" mass="10649">MEVNSALNGDGTVDVPNIDDPTTEVNSLGTNFNDLLQGNFNGTEKNWVRMGRTWHRAVFQPGRDAWMRLNRLASPPSIASLQPTRLDLTLSSARHS</sequence>
<accession>A0A921R622</accession>
<proteinExistence type="predicted"/>
<gene>
    <name evidence="2" type="ORF">BDA96_04G175900</name>
</gene>
<dbReference type="EMBL" id="CM027683">
    <property type="protein sequence ID" value="KAG0533241.1"/>
    <property type="molecule type" value="Genomic_DNA"/>
</dbReference>
<comment type="caution">
    <text evidence="2">The sequence shown here is derived from an EMBL/GenBank/DDBJ whole genome shotgun (WGS) entry which is preliminary data.</text>
</comment>
<feature type="region of interest" description="Disordered" evidence="1">
    <location>
        <begin position="1"/>
        <end position="30"/>
    </location>
</feature>
<evidence type="ECO:0000256" key="1">
    <source>
        <dbReference type="SAM" id="MobiDB-lite"/>
    </source>
</evidence>
<dbReference type="Proteomes" id="UP000807115">
    <property type="component" value="Chromosome 4"/>
</dbReference>
<organism evidence="2 3">
    <name type="scientific">Sorghum bicolor</name>
    <name type="common">Sorghum</name>
    <name type="synonym">Sorghum vulgare</name>
    <dbReference type="NCBI Taxonomy" id="4558"/>
    <lineage>
        <taxon>Eukaryota</taxon>
        <taxon>Viridiplantae</taxon>
        <taxon>Streptophyta</taxon>
        <taxon>Embryophyta</taxon>
        <taxon>Tracheophyta</taxon>
        <taxon>Spermatophyta</taxon>
        <taxon>Magnoliopsida</taxon>
        <taxon>Liliopsida</taxon>
        <taxon>Poales</taxon>
        <taxon>Poaceae</taxon>
        <taxon>PACMAD clade</taxon>
        <taxon>Panicoideae</taxon>
        <taxon>Andropogonodae</taxon>
        <taxon>Andropogoneae</taxon>
        <taxon>Sorghinae</taxon>
        <taxon>Sorghum</taxon>
    </lineage>
</organism>
<reference evidence="2" key="2">
    <citation type="submission" date="2020-10" db="EMBL/GenBank/DDBJ databases">
        <authorList>
            <person name="Cooper E.A."/>
            <person name="Brenton Z.W."/>
            <person name="Flinn B.S."/>
            <person name="Jenkins J."/>
            <person name="Shu S."/>
            <person name="Flowers D."/>
            <person name="Luo F."/>
            <person name="Wang Y."/>
            <person name="Xia P."/>
            <person name="Barry K."/>
            <person name="Daum C."/>
            <person name="Lipzen A."/>
            <person name="Yoshinaga Y."/>
            <person name="Schmutz J."/>
            <person name="Saski C."/>
            <person name="Vermerris W."/>
            <person name="Kresovich S."/>
        </authorList>
    </citation>
    <scope>NUCLEOTIDE SEQUENCE</scope>
</reference>
<evidence type="ECO:0000313" key="2">
    <source>
        <dbReference type="EMBL" id="KAG0533241.1"/>
    </source>
</evidence>